<keyword evidence="2" id="KW-1185">Reference proteome</keyword>
<dbReference type="Proteomes" id="UP000276215">
    <property type="component" value="Unassembled WGS sequence"/>
</dbReference>
<dbReference type="EMBL" id="ML120382">
    <property type="protein sequence ID" value="RPB00155.1"/>
    <property type="molecule type" value="Genomic_DNA"/>
</dbReference>
<sequence length="100" mass="11265">MQLEIPVSDFQEGDRFQIHRARCTGTKAFRNGGPRNNWGWVQTAGEESYGDLRGRTVVRLLALFKIRNVQSQTADVHRLALVHILDPIGSGRFHQASGHI</sequence>
<accession>A0A3N4K2N7</accession>
<dbReference type="OrthoDB" id="5454953at2759"/>
<name>A0A3N4K2N7_9PEZI</name>
<evidence type="ECO:0000313" key="1">
    <source>
        <dbReference type="EMBL" id="RPB00155.1"/>
    </source>
</evidence>
<evidence type="ECO:0000313" key="2">
    <source>
        <dbReference type="Proteomes" id="UP000276215"/>
    </source>
</evidence>
<protein>
    <submittedName>
        <fullName evidence="1">Uncharacterized protein</fullName>
    </submittedName>
</protein>
<gene>
    <name evidence="1" type="ORF">L873DRAFT_832837</name>
</gene>
<dbReference type="AlphaFoldDB" id="A0A3N4K2N7"/>
<reference evidence="1 2" key="1">
    <citation type="journal article" date="2018" name="Nat. Ecol. Evol.">
        <title>Pezizomycetes genomes reveal the molecular basis of ectomycorrhizal truffle lifestyle.</title>
        <authorList>
            <person name="Murat C."/>
            <person name="Payen T."/>
            <person name="Noel B."/>
            <person name="Kuo A."/>
            <person name="Morin E."/>
            <person name="Chen J."/>
            <person name="Kohler A."/>
            <person name="Krizsan K."/>
            <person name="Balestrini R."/>
            <person name="Da Silva C."/>
            <person name="Montanini B."/>
            <person name="Hainaut M."/>
            <person name="Levati E."/>
            <person name="Barry K.W."/>
            <person name="Belfiori B."/>
            <person name="Cichocki N."/>
            <person name="Clum A."/>
            <person name="Dockter R.B."/>
            <person name="Fauchery L."/>
            <person name="Guy J."/>
            <person name="Iotti M."/>
            <person name="Le Tacon F."/>
            <person name="Lindquist E.A."/>
            <person name="Lipzen A."/>
            <person name="Malagnac F."/>
            <person name="Mello A."/>
            <person name="Molinier V."/>
            <person name="Miyauchi S."/>
            <person name="Poulain J."/>
            <person name="Riccioni C."/>
            <person name="Rubini A."/>
            <person name="Sitrit Y."/>
            <person name="Splivallo R."/>
            <person name="Traeger S."/>
            <person name="Wang M."/>
            <person name="Zifcakova L."/>
            <person name="Wipf D."/>
            <person name="Zambonelli A."/>
            <person name="Paolocci F."/>
            <person name="Nowrousian M."/>
            <person name="Ottonello S."/>
            <person name="Baldrian P."/>
            <person name="Spatafora J.W."/>
            <person name="Henrissat B."/>
            <person name="Nagy L.G."/>
            <person name="Aury J.M."/>
            <person name="Wincker P."/>
            <person name="Grigoriev I.V."/>
            <person name="Bonfante P."/>
            <person name="Martin F.M."/>
        </authorList>
    </citation>
    <scope>NUCLEOTIDE SEQUENCE [LARGE SCALE GENOMIC DNA]</scope>
    <source>
        <strain evidence="1 2">120613-1</strain>
    </source>
</reference>
<organism evidence="1 2">
    <name type="scientific">Choiromyces venosus 120613-1</name>
    <dbReference type="NCBI Taxonomy" id="1336337"/>
    <lineage>
        <taxon>Eukaryota</taxon>
        <taxon>Fungi</taxon>
        <taxon>Dikarya</taxon>
        <taxon>Ascomycota</taxon>
        <taxon>Pezizomycotina</taxon>
        <taxon>Pezizomycetes</taxon>
        <taxon>Pezizales</taxon>
        <taxon>Tuberaceae</taxon>
        <taxon>Choiromyces</taxon>
    </lineage>
</organism>
<proteinExistence type="predicted"/>